<name>A0A942UUF1_9FIRM</name>
<dbReference type="Proteomes" id="UP000724672">
    <property type="component" value="Unassembled WGS sequence"/>
</dbReference>
<accession>A0A942UUF1</accession>
<organism evidence="1 2">
    <name type="scientific">Anaeromonas frigoriresistens</name>
    <dbReference type="NCBI Taxonomy" id="2683708"/>
    <lineage>
        <taxon>Bacteria</taxon>
        <taxon>Bacillati</taxon>
        <taxon>Bacillota</taxon>
        <taxon>Tissierellia</taxon>
        <taxon>Tissierellales</taxon>
        <taxon>Thermohalobacteraceae</taxon>
        <taxon>Anaeromonas</taxon>
    </lineage>
</organism>
<dbReference type="RefSeq" id="WP_203367362.1">
    <property type="nucleotide sequence ID" value="NZ_WSFT01000050.1"/>
</dbReference>
<gene>
    <name evidence="1" type="ORF">GOQ27_13290</name>
</gene>
<evidence type="ECO:0000313" key="2">
    <source>
        <dbReference type="Proteomes" id="UP000724672"/>
    </source>
</evidence>
<evidence type="ECO:0000313" key="1">
    <source>
        <dbReference type="EMBL" id="MBS4539444.1"/>
    </source>
</evidence>
<protein>
    <submittedName>
        <fullName evidence="1">Uncharacterized protein</fullName>
    </submittedName>
</protein>
<sequence>MLTEQEIINNALKEMLYIEDLTAQKYADLTQKITKPELQNILKGMEMAARNNYKSITEKMNENQIII</sequence>
<dbReference type="EMBL" id="WSFT01000050">
    <property type="protein sequence ID" value="MBS4539444.1"/>
    <property type="molecule type" value="Genomic_DNA"/>
</dbReference>
<keyword evidence="2" id="KW-1185">Reference proteome</keyword>
<reference evidence="1" key="1">
    <citation type="submission" date="2019-12" db="EMBL/GenBank/DDBJ databases">
        <title>Clostridiaceae gen. nov. sp. nov., isolated from sediment in Xinjiang, China.</title>
        <authorList>
            <person name="Zhang R."/>
        </authorList>
    </citation>
    <scope>NUCLEOTIDE SEQUENCE</scope>
    <source>
        <strain evidence="1">D2Q-11</strain>
    </source>
</reference>
<comment type="caution">
    <text evidence="1">The sequence shown here is derived from an EMBL/GenBank/DDBJ whole genome shotgun (WGS) entry which is preliminary data.</text>
</comment>
<proteinExistence type="predicted"/>
<dbReference type="AlphaFoldDB" id="A0A942UUF1"/>